<dbReference type="GeneID" id="95987478"/>
<comment type="caution">
    <text evidence="2">The sequence shown here is derived from an EMBL/GenBank/DDBJ whole genome shotgun (WGS) entry which is preliminary data.</text>
</comment>
<gene>
    <name evidence="2" type="ORF">Q8F55_006435</name>
</gene>
<protein>
    <recommendedName>
        <fullName evidence="4">Histone chaperone domain-containing protein</fullName>
    </recommendedName>
</protein>
<evidence type="ECO:0000313" key="2">
    <source>
        <dbReference type="EMBL" id="KAL1407022.1"/>
    </source>
</evidence>
<dbReference type="InterPro" id="IPR037647">
    <property type="entry name" value="HIRIP3"/>
</dbReference>
<dbReference type="Proteomes" id="UP001565368">
    <property type="component" value="Unassembled WGS sequence"/>
</dbReference>
<sequence length="349" mass="36685">MSAAILAKIPKHARLVVRRANDDGSLDRGELTMSAARLAVCKSLGLPPDGLDGGDARSVVKNAIRAAIEALEDGEDGGEGSEPEGSKSSEEDEPPARKPATKAKPKARASKGRKSTATVSDGESEEEPPKASSRRKPAKREESAEVEVIEVPASPASSVMSSVYDEPPKRGKAKTKPRSASVSSAMSSVYDEPPTKRKAAAAKGAATKAKKPKKDPNEGLSADEVRVNNLKKMVLACGVRKMWTKELADCSTPREQAKHIVSLLESLGIVGKPTLAKAKALKEQRELASELNDVKQFEASRGLSARGRGGRSRRSDVAAGSGSDNGENGTKDSSAMAAVMDFLGDDDSD</sequence>
<dbReference type="EMBL" id="JBBXJM010000005">
    <property type="protein sequence ID" value="KAL1407022.1"/>
    <property type="molecule type" value="Genomic_DNA"/>
</dbReference>
<feature type="compositionally biased region" description="Polar residues" evidence="1">
    <location>
        <begin position="324"/>
        <end position="333"/>
    </location>
</feature>
<dbReference type="PANTHER" id="PTHR15410">
    <property type="entry name" value="HIRA-INTERACTING PROTEIN 3"/>
    <property type="match status" value="1"/>
</dbReference>
<proteinExistence type="predicted"/>
<evidence type="ECO:0008006" key="4">
    <source>
        <dbReference type="Google" id="ProtNLM"/>
    </source>
</evidence>
<name>A0ABR3PX32_9TREE</name>
<dbReference type="PANTHER" id="PTHR15410:SF2">
    <property type="entry name" value="HIRA-INTERACTING PROTEIN 3"/>
    <property type="match status" value="1"/>
</dbReference>
<feature type="region of interest" description="Disordered" evidence="1">
    <location>
        <begin position="289"/>
        <end position="349"/>
    </location>
</feature>
<evidence type="ECO:0000256" key="1">
    <source>
        <dbReference type="SAM" id="MobiDB-lite"/>
    </source>
</evidence>
<reference evidence="2 3" key="1">
    <citation type="submission" date="2023-08" db="EMBL/GenBank/DDBJ databases">
        <title>Annotated Genome Sequence of Vanrija albida AlHP1.</title>
        <authorList>
            <person name="Herzog R."/>
        </authorList>
    </citation>
    <scope>NUCLEOTIDE SEQUENCE [LARGE SCALE GENOMIC DNA]</scope>
    <source>
        <strain evidence="2 3">AlHP1</strain>
    </source>
</reference>
<feature type="compositionally biased region" description="Acidic residues" evidence="1">
    <location>
        <begin position="70"/>
        <end position="82"/>
    </location>
</feature>
<evidence type="ECO:0000313" key="3">
    <source>
        <dbReference type="Proteomes" id="UP001565368"/>
    </source>
</evidence>
<feature type="region of interest" description="Disordered" evidence="1">
    <location>
        <begin position="69"/>
        <end position="222"/>
    </location>
</feature>
<organism evidence="2 3">
    <name type="scientific">Vanrija albida</name>
    <dbReference type="NCBI Taxonomy" id="181172"/>
    <lineage>
        <taxon>Eukaryota</taxon>
        <taxon>Fungi</taxon>
        <taxon>Dikarya</taxon>
        <taxon>Basidiomycota</taxon>
        <taxon>Agaricomycotina</taxon>
        <taxon>Tremellomycetes</taxon>
        <taxon>Trichosporonales</taxon>
        <taxon>Trichosporonaceae</taxon>
        <taxon>Vanrija</taxon>
    </lineage>
</organism>
<keyword evidence="3" id="KW-1185">Reference proteome</keyword>
<feature type="compositionally biased region" description="Low complexity" evidence="1">
    <location>
        <begin position="151"/>
        <end position="163"/>
    </location>
</feature>
<accession>A0ABR3PX32</accession>
<feature type="compositionally biased region" description="Basic and acidic residues" evidence="1">
    <location>
        <begin position="289"/>
        <end position="298"/>
    </location>
</feature>
<feature type="compositionally biased region" description="Low complexity" evidence="1">
    <location>
        <begin position="179"/>
        <end position="189"/>
    </location>
</feature>
<feature type="compositionally biased region" description="Basic residues" evidence="1">
    <location>
        <begin position="99"/>
        <end position="114"/>
    </location>
</feature>
<dbReference type="RefSeq" id="XP_069206966.1">
    <property type="nucleotide sequence ID" value="XM_069354895.1"/>
</dbReference>